<reference evidence="9" key="1">
    <citation type="submission" date="2021-05" db="EMBL/GenBank/DDBJ databases">
        <title>Energy efficiency and biological interactions define the core microbiome of deep oligotrophic groundwater.</title>
        <authorList>
            <person name="Mehrshad M."/>
            <person name="Lopez-Fernandez M."/>
            <person name="Bell E."/>
            <person name="Bernier-Latmani R."/>
            <person name="Bertilsson S."/>
            <person name="Dopson M."/>
        </authorList>
    </citation>
    <scope>NUCLEOTIDE SEQUENCE</scope>
    <source>
        <strain evidence="9">Modern_marine.mb.64</strain>
    </source>
</reference>
<dbReference type="InterPro" id="IPR027408">
    <property type="entry name" value="PNPase/RNase_PH_dom_sf"/>
</dbReference>
<gene>
    <name evidence="6 9" type="primary">rph</name>
    <name evidence="9" type="ORF">KJ970_12780</name>
</gene>
<keyword evidence="4 6" id="KW-0819">tRNA processing</keyword>
<evidence type="ECO:0000256" key="4">
    <source>
        <dbReference type="ARBA" id="ARBA00022694"/>
    </source>
</evidence>
<feature type="domain" description="Exoribonuclease phosphorolytic" evidence="7">
    <location>
        <begin position="12"/>
        <end position="135"/>
    </location>
</feature>
<feature type="domain" description="Exoribonuclease phosphorolytic" evidence="8">
    <location>
        <begin position="156"/>
        <end position="220"/>
    </location>
</feature>
<keyword evidence="2 6" id="KW-0698">rRNA processing</keyword>
<feature type="binding site" evidence="6">
    <location>
        <position position="83"/>
    </location>
    <ligand>
        <name>phosphate</name>
        <dbReference type="ChEBI" id="CHEBI:43474"/>
        <note>substrate</note>
    </ligand>
</feature>
<evidence type="ECO:0000256" key="6">
    <source>
        <dbReference type="HAMAP-Rule" id="MF_00564"/>
    </source>
</evidence>
<dbReference type="InterPro" id="IPR002381">
    <property type="entry name" value="RNase_PH_bac-type"/>
</dbReference>
<evidence type="ECO:0000256" key="3">
    <source>
        <dbReference type="ARBA" id="ARBA00022555"/>
    </source>
</evidence>
<dbReference type="InterPro" id="IPR036345">
    <property type="entry name" value="ExoRNase_PH_dom2_sf"/>
</dbReference>
<comment type="function">
    <text evidence="6">Phosphorolytic 3'-5' exoribonuclease that plays an important role in tRNA 3'-end maturation. Removes nucleotide residues following the 3'-CCA terminus of tRNAs; can also add nucleotides to the ends of RNA molecules by using nucleoside diphosphates as substrates, but this may not be physiologically important. Probably plays a role in initiation of 16S rRNA degradation (leading to ribosome degradation) during starvation.</text>
</comment>
<keyword evidence="5" id="KW-0694">RNA-binding</keyword>
<dbReference type="SUPFAM" id="SSF55666">
    <property type="entry name" value="Ribonuclease PH domain 2-like"/>
    <property type="match status" value="1"/>
</dbReference>
<dbReference type="HAMAP" id="MF_00564">
    <property type="entry name" value="RNase_PH"/>
    <property type="match status" value="1"/>
</dbReference>
<dbReference type="FunFam" id="3.30.230.70:FF:000003">
    <property type="entry name" value="Ribonuclease PH"/>
    <property type="match status" value="1"/>
</dbReference>
<dbReference type="Pfam" id="PF01138">
    <property type="entry name" value="RNase_PH"/>
    <property type="match status" value="1"/>
</dbReference>
<comment type="similarity">
    <text evidence="1 6">Belongs to the RNase PH family.</text>
</comment>
<dbReference type="EC" id="2.7.7.56" evidence="6"/>
<dbReference type="GO" id="GO:0000175">
    <property type="term" value="F:3'-5'-RNA exonuclease activity"/>
    <property type="evidence" value="ECO:0007669"/>
    <property type="project" value="UniProtKB-UniRule"/>
</dbReference>
<dbReference type="GO" id="GO:0016075">
    <property type="term" value="P:rRNA catabolic process"/>
    <property type="evidence" value="ECO:0007669"/>
    <property type="project" value="UniProtKB-UniRule"/>
</dbReference>
<keyword evidence="6" id="KW-0808">Transferase</keyword>
<dbReference type="Pfam" id="PF03725">
    <property type="entry name" value="RNase_PH_C"/>
    <property type="match status" value="1"/>
</dbReference>
<evidence type="ECO:0000256" key="2">
    <source>
        <dbReference type="ARBA" id="ARBA00022552"/>
    </source>
</evidence>
<dbReference type="InterPro" id="IPR015847">
    <property type="entry name" value="ExoRNase_PH_dom2"/>
</dbReference>
<evidence type="ECO:0000259" key="8">
    <source>
        <dbReference type="Pfam" id="PF03725"/>
    </source>
</evidence>
<evidence type="ECO:0000313" key="10">
    <source>
        <dbReference type="Proteomes" id="UP000777784"/>
    </source>
</evidence>
<dbReference type="AlphaFoldDB" id="A0A948S0W3"/>
<name>A0A948S0W3_UNCEI</name>
<evidence type="ECO:0000259" key="7">
    <source>
        <dbReference type="Pfam" id="PF01138"/>
    </source>
</evidence>
<dbReference type="NCBIfam" id="TIGR01966">
    <property type="entry name" value="RNasePH"/>
    <property type="match status" value="1"/>
</dbReference>
<feature type="binding site" evidence="6">
    <location>
        <begin position="121"/>
        <end position="123"/>
    </location>
    <ligand>
        <name>phosphate</name>
        <dbReference type="ChEBI" id="CHEBI:43474"/>
        <note>substrate</note>
    </ligand>
</feature>
<comment type="caution">
    <text evidence="9">The sequence shown here is derived from an EMBL/GenBank/DDBJ whole genome shotgun (WGS) entry which is preliminary data.</text>
</comment>
<dbReference type="InterPro" id="IPR020568">
    <property type="entry name" value="Ribosomal_Su5_D2-typ_SF"/>
</dbReference>
<protein>
    <recommendedName>
        <fullName evidence="6">Ribonuclease PH</fullName>
        <shortName evidence="6">RNase PH</shortName>
        <ecNumber evidence="6">2.7.7.56</ecNumber>
    </recommendedName>
    <alternativeName>
        <fullName evidence="6">tRNA nucleotidyltransferase</fullName>
    </alternativeName>
</protein>
<evidence type="ECO:0000313" key="9">
    <source>
        <dbReference type="EMBL" id="MBU2691789.1"/>
    </source>
</evidence>
<comment type="catalytic activity">
    <reaction evidence="6">
        <text>tRNA(n+1) + phosphate = tRNA(n) + a ribonucleoside 5'-diphosphate</text>
        <dbReference type="Rhea" id="RHEA:10628"/>
        <dbReference type="Rhea" id="RHEA-COMP:17343"/>
        <dbReference type="Rhea" id="RHEA-COMP:17344"/>
        <dbReference type="ChEBI" id="CHEBI:43474"/>
        <dbReference type="ChEBI" id="CHEBI:57930"/>
        <dbReference type="ChEBI" id="CHEBI:173114"/>
        <dbReference type="EC" id="2.7.7.56"/>
    </reaction>
</comment>
<dbReference type="GO" id="GO:0000049">
    <property type="term" value="F:tRNA binding"/>
    <property type="evidence" value="ECO:0007669"/>
    <property type="project" value="UniProtKB-UniRule"/>
</dbReference>
<comment type="subunit">
    <text evidence="6">Homohexameric ring arranged as a trimer of dimers.</text>
</comment>
<organism evidence="9 10">
    <name type="scientific">Eiseniibacteriota bacterium</name>
    <dbReference type="NCBI Taxonomy" id="2212470"/>
    <lineage>
        <taxon>Bacteria</taxon>
        <taxon>Candidatus Eiseniibacteriota</taxon>
    </lineage>
</organism>
<dbReference type="GO" id="GO:0031125">
    <property type="term" value="P:rRNA 3'-end processing"/>
    <property type="evidence" value="ECO:0007669"/>
    <property type="project" value="UniProtKB-ARBA"/>
</dbReference>
<dbReference type="GO" id="GO:0008033">
    <property type="term" value="P:tRNA processing"/>
    <property type="evidence" value="ECO:0007669"/>
    <property type="project" value="UniProtKB-UniRule"/>
</dbReference>
<evidence type="ECO:0000256" key="5">
    <source>
        <dbReference type="ARBA" id="ARBA00022884"/>
    </source>
</evidence>
<keyword evidence="3 6" id="KW-0820">tRNA-binding</keyword>
<dbReference type="Gene3D" id="3.30.230.70">
    <property type="entry name" value="GHMP Kinase, N-terminal domain"/>
    <property type="match status" value="1"/>
</dbReference>
<dbReference type="EMBL" id="JAHJDP010000077">
    <property type="protein sequence ID" value="MBU2691789.1"/>
    <property type="molecule type" value="Genomic_DNA"/>
</dbReference>
<dbReference type="PANTHER" id="PTHR11953">
    <property type="entry name" value="EXOSOME COMPLEX COMPONENT"/>
    <property type="match status" value="1"/>
</dbReference>
<dbReference type="InterPro" id="IPR001247">
    <property type="entry name" value="ExoRNase_PH_dom1"/>
</dbReference>
<sequence length="246" mass="27083">MPRSDGRSPHALRKISIETPFFRHAEGSAAIRMGNTWVACAASLETRLPFWMRGQRSGWVTAEYGLLPRSVPERAARNRVSGRNFEIQRLVGRSLRAITDLDLLGERQIIIDCDVFEADGGTRTASVTAAYVALHQVCRHLLEKGEIRKFPIKDQLAAISVGLINGEPVLDLDHAEDSAADVDFNVVMTGSGHFVEVQGTAEGRPYTRQELNKMLSLAASGIRKVLKAQARVLPWILSPEVKDGGE</sequence>
<dbReference type="Proteomes" id="UP000777784">
    <property type="component" value="Unassembled WGS sequence"/>
</dbReference>
<accession>A0A948S0W3</accession>
<dbReference type="InterPro" id="IPR050080">
    <property type="entry name" value="RNase_PH"/>
</dbReference>
<dbReference type="SUPFAM" id="SSF54211">
    <property type="entry name" value="Ribosomal protein S5 domain 2-like"/>
    <property type="match status" value="1"/>
</dbReference>
<proteinExistence type="inferred from homology"/>
<keyword evidence="6" id="KW-0548">Nucleotidyltransferase</keyword>
<dbReference type="GO" id="GO:0009022">
    <property type="term" value="F:tRNA nucleotidyltransferase activity"/>
    <property type="evidence" value="ECO:0007669"/>
    <property type="project" value="UniProtKB-UniRule"/>
</dbReference>
<dbReference type="PANTHER" id="PTHR11953:SF0">
    <property type="entry name" value="EXOSOME COMPLEX COMPONENT RRP41"/>
    <property type="match status" value="1"/>
</dbReference>
<evidence type="ECO:0000256" key="1">
    <source>
        <dbReference type="ARBA" id="ARBA00006678"/>
    </source>
</evidence>